<evidence type="ECO:0000256" key="3">
    <source>
        <dbReference type="ARBA" id="ARBA00023085"/>
    </source>
</evidence>
<dbReference type="AlphaFoldDB" id="A0A9Q9CQY5"/>
<dbReference type="InterPro" id="IPR012334">
    <property type="entry name" value="Pectin_lyas_fold"/>
</dbReference>
<sequence length="315" mass="35333">MLIVALDGSGDFQSIQAAIDSLKGKDPTTIFIKRGVYHEKLYLNHSHVTFIGEDAESTVITFDDYAKKVLADGTLLQTFRSYTMFIHGNHLTFSNLTFENKSGKGKDVGQAIALYVDGDCIHFKDCCFLGNQDTLFTAPLPSTPVIPGSFIGPGEYFPRKVGRHYYERCYLRGDIDFIFGGATAYFENCIIFSNALDGFSYVTAASTPKEEAYGYVFNHCKLVSNAPKGSVFLGRPWRRFAHVAFLNCYLGPHIHAAGWDDWGKIDAHDSIKFYEFQNFGPGAKSHQRVNFSKELSPEEAVFYKKEKVLGNWDPN</sequence>
<evidence type="ECO:0000313" key="5">
    <source>
        <dbReference type="EMBL" id="UUF06925.1"/>
    </source>
</evidence>
<feature type="domain" description="Pectinesterase catalytic" evidence="4">
    <location>
        <begin position="2"/>
        <end position="137"/>
    </location>
</feature>
<gene>
    <name evidence="5" type="ORF">J0J69_05255</name>
    <name evidence="6" type="ORF">J0J70_11230</name>
</gene>
<organism evidence="6 8">
    <name type="scientific">Turicibacter bilis</name>
    <dbReference type="NCBI Taxonomy" id="2735723"/>
    <lineage>
        <taxon>Bacteria</taxon>
        <taxon>Bacillati</taxon>
        <taxon>Bacillota</taxon>
        <taxon>Erysipelotrichia</taxon>
        <taxon>Erysipelotrichales</taxon>
        <taxon>Turicibacteraceae</taxon>
        <taxon>Turicibacter</taxon>
    </lineage>
</organism>
<keyword evidence="3" id="KW-0063">Aspartyl esterase</keyword>
<dbReference type="GO" id="GO:0042545">
    <property type="term" value="P:cell wall modification"/>
    <property type="evidence" value="ECO:0007669"/>
    <property type="project" value="InterPro"/>
</dbReference>
<feature type="domain" description="Pectinesterase catalytic" evidence="4">
    <location>
        <begin position="162"/>
        <end position="301"/>
    </location>
</feature>
<dbReference type="PANTHER" id="PTHR31321:SF57">
    <property type="entry name" value="PECTINESTERASE 53-RELATED"/>
    <property type="match status" value="1"/>
</dbReference>
<dbReference type="GO" id="GO:0030599">
    <property type="term" value="F:pectinesterase activity"/>
    <property type="evidence" value="ECO:0007669"/>
    <property type="project" value="InterPro"/>
</dbReference>
<dbReference type="Proteomes" id="UP001058016">
    <property type="component" value="Chromosome"/>
</dbReference>
<name>A0A9Q9CQY5_9FIRM</name>
<dbReference type="Gene3D" id="2.160.20.10">
    <property type="entry name" value="Single-stranded right-handed beta-helix, Pectin lyase-like"/>
    <property type="match status" value="1"/>
</dbReference>
<comment type="similarity">
    <text evidence="1">Belongs to the pectinesterase family.</text>
</comment>
<keyword evidence="7" id="KW-1185">Reference proteome</keyword>
<dbReference type="GO" id="GO:0009279">
    <property type="term" value="C:cell outer membrane"/>
    <property type="evidence" value="ECO:0007669"/>
    <property type="project" value="TreeGrafter"/>
</dbReference>
<accession>A0A9Q9CQY5</accession>
<evidence type="ECO:0000313" key="6">
    <source>
        <dbReference type="EMBL" id="UUF08153.1"/>
    </source>
</evidence>
<reference evidence="6 7" key="1">
    <citation type="submission" date="2021-03" db="EMBL/GenBank/DDBJ databases">
        <title>Comparative Genomics and Metabolomics in the genus Turicibacter.</title>
        <authorList>
            <person name="Maki J."/>
            <person name="Looft T."/>
        </authorList>
    </citation>
    <scope>NUCLEOTIDE SEQUENCE</scope>
    <source>
        <strain evidence="6">ISU324</strain>
        <strain evidence="5 7">MMM721</strain>
    </source>
</reference>
<dbReference type="InterPro" id="IPR011050">
    <property type="entry name" value="Pectin_lyase_fold/virulence"/>
</dbReference>
<dbReference type="SUPFAM" id="SSF51126">
    <property type="entry name" value="Pectin lyase-like"/>
    <property type="match status" value="1"/>
</dbReference>
<evidence type="ECO:0000259" key="4">
    <source>
        <dbReference type="Pfam" id="PF01095"/>
    </source>
</evidence>
<dbReference type="EMBL" id="CP071249">
    <property type="protein sequence ID" value="UUF06925.1"/>
    <property type="molecule type" value="Genomic_DNA"/>
</dbReference>
<evidence type="ECO:0000313" key="7">
    <source>
        <dbReference type="Proteomes" id="UP001058016"/>
    </source>
</evidence>
<proteinExistence type="inferred from homology"/>
<evidence type="ECO:0000256" key="2">
    <source>
        <dbReference type="ARBA" id="ARBA00022801"/>
    </source>
</evidence>
<dbReference type="Proteomes" id="UP001058072">
    <property type="component" value="Chromosome"/>
</dbReference>
<dbReference type="RefSeq" id="WP_212724783.1">
    <property type="nucleotide sequence ID" value="NZ_CP071249.1"/>
</dbReference>
<dbReference type="PANTHER" id="PTHR31321">
    <property type="entry name" value="ACYL-COA THIOESTER HYDROLASE YBHC-RELATED"/>
    <property type="match status" value="1"/>
</dbReference>
<dbReference type="InterPro" id="IPR000070">
    <property type="entry name" value="Pectinesterase_cat"/>
</dbReference>
<dbReference type="EMBL" id="CP071250">
    <property type="protein sequence ID" value="UUF08153.1"/>
    <property type="molecule type" value="Genomic_DNA"/>
</dbReference>
<evidence type="ECO:0000313" key="8">
    <source>
        <dbReference type="Proteomes" id="UP001058072"/>
    </source>
</evidence>
<protein>
    <submittedName>
        <fullName evidence="6">Pectin methylesterase</fullName>
    </submittedName>
</protein>
<keyword evidence="2" id="KW-0378">Hydrolase</keyword>
<evidence type="ECO:0000256" key="1">
    <source>
        <dbReference type="ARBA" id="ARBA00008891"/>
    </source>
</evidence>
<dbReference type="Pfam" id="PF01095">
    <property type="entry name" value="Pectinesterase"/>
    <property type="match status" value="2"/>
</dbReference>